<dbReference type="EMBL" id="CAUYUJ010005557">
    <property type="protein sequence ID" value="CAK0814122.1"/>
    <property type="molecule type" value="Genomic_DNA"/>
</dbReference>
<accession>A0ABN9R5P9</accession>
<evidence type="ECO:0000256" key="1">
    <source>
        <dbReference type="SAM" id="MobiDB-lite"/>
    </source>
</evidence>
<dbReference type="Proteomes" id="UP001189429">
    <property type="component" value="Unassembled WGS sequence"/>
</dbReference>
<protein>
    <submittedName>
        <fullName evidence="2">Uncharacterized protein</fullName>
    </submittedName>
</protein>
<feature type="compositionally biased region" description="Low complexity" evidence="1">
    <location>
        <begin position="29"/>
        <end position="38"/>
    </location>
</feature>
<organism evidence="2 3">
    <name type="scientific">Prorocentrum cordatum</name>
    <dbReference type="NCBI Taxonomy" id="2364126"/>
    <lineage>
        <taxon>Eukaryota</taxon>
        <taxon>Sar</taxon>
        <taxon>Alveolata</taxon>
        <taxon>Dinophyceae</taxon>
        <taxon>Prorocentrales</taxon>
        <taxon>Prorocentraceae</taxon>
        <taxon>Prorocentrum</taxon>
    </lineage>
</organism>
<comment type="caution">
    <text evidence="2">The sequence shown here is derived from an EMBL/GenBank/DDBJ whole genome shotgun (WGS) entry which is preliminary data.</text>
</comment>
<name>A0ABN9R5P9_9DINO</name>
<sequence length="948" mass="104747">MDQLPDDSMTDVPVQIRLQNAFRRALRPSALPAALPPRTRAPRGQPSLAHSPYLGDVSVITWNTQALFAADPGRHRRKATYVRKLMATHDIGLWTETHGSNGGNEVWRNPDACTSWWSPGPTPARAGVGVTIKNSFLKQFAANPHWQIILPGRAAVLHLRGPSGNLDVVVVYFHTGAAASPEDIEAAGLSHLGRPPSFPELRDALRRRLSRHIASRDQEMLDSEPSASPPRRLVLLKRAMREAAKNFGFEASGPPGPLAHEDRLGVTMKFLRASEKGSAGGVSQCIQRYPILKDLVDNPYDFHTSPGRRLRLVRVHAADLARDHAIDELGRLHADLKDLSDAQAARRRHQNHRLLTRLSPGRGCSHYALSDSAGHVSTSPEHIAGVLRDHWSGVFRRRETDTTLRRTWLADEASRASLADRQRVPGVAVPFEIFERAVQHTSNSSPGPDGIPFRAWRALGGFATRALYEAFLAIASPSGAALMDSDWDSFNESSMALDKFISRAKVWRGIGCGMMLTLLAYRTYIFPVLSFLLQLDQLPSNWDVVEQQACVLLFPGPRCWTTPAALRSLRSLGFHAELVDAASVAIAAKCRVYRWENTAHGGLQVRRRSRFLDALRLDSDHLDRLVAWSGWYGQNFFTNLTNARGHLEHKAAAARVSVEALVQGDAPEPAPRSEWQKRCRIILADPRPQGAVRHLDRCLSRLQLPVLRGRRLGRATLALRGLAPLVPPRVWASVYRVMCNGWTTGRRMQRPAPCAFACGHGEDSVEHYIHCSRVAEFGRRQLALTAPPPGERWSHFLLLSPRFSEDTASAIARRALAVYCVYAASTAARHGATSNAWEAMWQYGQPQHQDHRLQSAARAAARRAVLLASALLAAAAQPRPRGRLRGAGVGNCTSASGCGTSRELAASAQQTCISDQRIPCPMDNSRPCCEPFICNHRLMDWGYCNKRG</sequence>
<keyword evidence="3" id="KW-1185">Reference proteome</keyword>
<feature type="region of interest" description="Disordered" evidence="1">
    <location>
        <begin position="29"/>
        <end position="48"/>
    </location>
</feature>
<proteinExistence type="predicted"/>
<evidence type="ECO:0000313" key="3">
    <source>
        <dbReference type="Proteomes" id="UP001189429"/>
    </source>
</evidence>
<gene>
    <name evidence="2" type="ORF">PCOR1329_LOCUS17805</name>
</gene>
<evidence type="ECO:0000313" key="2">
    <source>
        <dbReference type="EMBL" id="CAK0814122.1"/>
    </source>
</evidence>
<reference evidence="2" key="1">
    <citation type="submission" date="2023-10" db="EMBL/GenBank/DDBJ databases">
        <authorList>
            <person name="Chen Y."/>
            <person name="Shah S."/>
            <person name="Dougan E. K."/>
            <person name="Thang M."/>
            <person name="Chan C."/>
        </authorList>
    </citation>
    <scope>NUCLEOTIDE SEQUENCE [LARGE SCALE GENOMIC DNA]</scope>
</reference>